<gene>
    <name evidence="8" type="ORF">ACFFK0_17040</name>
</gene>
<dbReference type="InterPro" id="IPR052518">
    <property type="entry name" value="CHR_Transporter"/>
</dbReference>
<feature type="transmembrane region" description="Helical" evidence="7">
    <location>
        <begin position="53"/>
        <end position="74"/>
    </location>
</feature>
<dbReference type="RefSeq" id="WP_377471484.1">
    <property type="nucleotide sequence ID" value="NZ_JBHLWN010000069.1"/>
</dbReference>
<evidence type="ECO:0000256" key="4">
    <source>
        <dbReference type="ARBA" id="ARBA00022692"/>
    </source>
</evidence>
<keyword evidence="3" id="KW-1003">Cell membrane</keyword>
<dbReference type="Pfam" id="PF02417">
    <property type="entry name" value="Chromate_transp"/>
    <property type="match status" value="1"/>
</dbReference>
<evidence type="ECO:0000256" key="3">
    <source>
        <dbReference type="ARBA" id="ARBA00022475"/>
    </source>
</evidence>
<dbReference type="Proteomes" id="UP001589776">
    <property type="component" value="Unassembled WGS sequence"/>
</dbReference>
<proteinExistence type="inferred from homology"/>
<evidence type="ECO:0000256" key="5">
    <source>
        <dbReference type="ARBA" id="ARBA00022989"/>
    </source>
</evidence>
<keyword evidence="9" id="KW-1185">Reference proteome</keyword>
<organism evidence="8 9">
    <name type="scientific">Paenibacillus chartarius</name>
    <dbReference type="NCBI Taxonomy" id="747481"/>
    <lineage>
        <taxon>Bacteria</taxon>
        <taxon>Bacillati</taxon>
        <taxon>Bacillota</taxon>
        <taxon>Bacilli</taxon>
        <taxon>Bacillales</taxon>
        <taxon>Paenibacillaceae</taxon>
        <taxon>Paenibacillus</taxon>
    </lineage>
</organism>
<comment type="subcellular location">
    <subcellularLocation>
        <location evidence="1">Cell membrane</location>
        <topology evidence="1">Multi-pass membrane protein</topology>
    </subcellularLocation>
</comment>
<keyword evidence="4 7" id="KW-0812">Transmembrane</keyword>
<comment type="caution">
    <text evidence="8">The sequence shown here is derived from an EMBL/GenBank/DDBJ whole genome shotgun (WGS) entry which is preliminary data.</text>
</comment>
<dbReference type="PANTHER" id="PTHR43663:SF1">
    <property type="entry name" value="CHROMATE TRANSPORTER"/>
    <property type="match status" value="1"/>
</dbReference>
<dbReference type="InterPro" id="IPR003370">
    <property type="entry name" value="Chromate_transpt"/>
</dbReference>
<sequence length="213" mass="22530">MVGTKLKRLWDIFWTFLKIGPATFGGGYAMIPVLEREIAVKRQWVTHREMSDVLSIAGSAPGGIGVNAAAFVGYRRAGVPGAAAAVAGMTLPTFLIAVALSLIFTQIEHHPKIAAAMEGIQAAIVGLIVVAAMKMGKSAIFDKTTLALTVSTVVILLTVSIHPVFVILLGPLAGILCISVKEKLGMVVRLEKKDASVSSANRIYPDYFIADGI</sequence>
<feature type="transmembrane region" description="Helical" evidence="7">
    <location>
        <begin position="153"/>
        <end position="180"/>
    </location>
</feature>
<dbReference type="EMBL" id="JBHLWN010000069">
    <property type="protein sequence ID" value="MFC0214136.1"/>
    <property type="molecule type" value="Genomic_DNA"/>
</dbReference>
<dbReference type="PANTHER" id="PTHR43663">
    <property type="entry name" value="CHROMATE TRANSPORT PROTEIN-RELATED"/>
    <property type="match status" value="1"/>
</dbReference>
<evidence type="ECO:0000313" key="8">
    <source>
        <dbReference type="EMBL" id="MFC0214136.1"/>
    </source>
</evidence>
<evidence type="ECO:0000256" key="6">
    <source>
        <dbReference type="ARBA" id="ARBA00023136"/>
    </source>
</evidence>
<keyword evidence="6 7" id="KW-0472">Membrane</keyword>
<evidence type="ECO:0000256" key="7">
    <source>
        <dbReference type="SAM" id="Phobius"/>
    </source>
</evidence>
<accession>A0ABV6DNA6</accession>
<feature type="transmembrane region" description="Helical" evidence="7">
    <location>
        <begin position="12"/>
        <end position="33"/>
    </location>
</feature>
<keyword evidence="5 7" id="KW-1133">Transmembrane helix</keyword>
<feature type="transmembrane region" description="Helical" evidence="7">
    <location>
        <begin position="80"/>
        <end position="103"/>
    </location>
</feature>
<evidence type="ECO:0000313" key="9">
    <source>
        <dbReference type="Proteomes" id="UP001589776"/>
    </source>
</evidence>
<name>A0ABV6DNA6_9BACL</name>
<feature type="transmembrane region" description="Helical" evidence="7">
    <location>
        <begin position="115"/>
        <end position="133"/>
    </location>
</feature>
<evidence type="ECO:0000256" key="2">
    <source>
        <dbReference type="ARBA" id="ARBA00005262"/>
    </source>
</evidence>
<comment type="similarity">
    <text evidence="2">Belongs to the chromate ion transporter (CHR) (TC 2.A.51) family.</text>
</comment>
<protein>
    <submittedName>
        <fullName evidence="8">Chromate transporter</fullName>
    </submittedName>
</protein>
<reference evidence="8 9" key="1">
    <citation type="submission" date="2024-09" db="EMBL/GenBank/DDBJ databases">
        <authorList>
            <person name="Sun Q."/>
            <person name="Mori K."/>
        </authorList>
    </citation>
    <scope>NUCLEOTIDE SEQUENCE [LARGE SCALE GENOMIC DNA]</scope>
    <source>
        <strain evidence="8 9">CCM 7759</strain>
    </source>
</reference>
<evidence type="ECO:0000256" key="1">
    <source>
        <dbReference type="ARBA" id="ARBA00004651"/>
    </source>
</evidence>